<evidence type="ECO:0000256" key="4">
    <source>
        <dbReference type="ARBA" id="ARBA00022989"/>
    </source>
</evidence>
<evidence type="ECO:0000259" key="7">
    <source>
        <dbReference type="PROSITE" id="PS50850"/>
    </source>
</evidence>
<dbReference type="InterPro" id="IPR011701">
    <property type="entry name" value="MFS"/>
</dbReference>
<dbReference type="CDD" id="cd17355">
    <property type="entry name" value="MFS_YcxA_like"/>
    <property type="match status" value="1"/>
</dbReference>
<reference evidence="8 9" key="1">
    <citation type="submission" date="2020-08" db="EMBL/GenBank/DDBJ databases">
        <title>Sequencing the genomes of 1000 actinobacteria strains.</title>
        <authorList>
            <person name="Klenk H.-P."/>
        </authorList>
    </citation>
    <scope>NUCLEOTIDE SEQUENCE [LARGE SCALE GENOMIC DNA]</scope>
    <source>
        <strain evidence="8 9">DSM 102122</strain>
    </source>
</reference>
<dbReference type="Gene3D" id="1.20.1250.20">
    <property type="entry name" value="MFS general substrate transporter like domains"/>
    <property type="match status" value="1"/>
</dbReference>
<dbReference type="PANTHER" id="PTHR43385">
    <property type="entry name" value="RIBOFLAVIN TRANSPORTER RIBJ"/>
    <property type="match status" value="1"/>
</dbReference>
<dbReference type="Pfam" id="PF07690">
    <property type="entry name" value="MFS_1"/>
    <property type="match status" value="1"/>
</dbReference>
<dbReference type="InterPro" id="IPR036259">
    <property type="entry name" value="MFS_trans_sf"/>
</dbReference>
<dbReference type="GO" id="GO:0005886">
    <property type="term" value="C:plasma membrane"/>
    <property type="evidence" value="ECO:0007669"/>
    <property type="project" value="UniProtKB-SubCell"/>
</dbReference>
<sequence length="418" mass="42441">MNRTRRAGDRRNAQPAAPRRALAALCLTQIVGWGVLYYSFPVALPTITADTGWSDPSTTAAFSLALVVAALAGIPAGRAIDRRGPRLIMTLGSVVGVAATLGIAAAPAIGWFAAAWVVAGLAQAATLYAAAFTALTRWYGPRRTNALTVLTLVAGLSSTIFAPATAALLDHLGWRQTYIVLAALLAVTTIPGHALGLAAPWLAHDHAAHPRLRHGHVRTVATSRAFVCLTIASALTAFAMFAATIHLIPLLTDRGLSMSLAAWALGLSGAGQLLGRIGYAPLARRTTPRFRSVAILAGGAATIAAVGLLPGPAAVLVAASIILGIARGAFTLLQSTAVSDRWGITSFGTLYGILNAPTTIAMAVAPWAGSAIAAAVGSYPAMFAVLTAIAAAAALVAIGTATPGVHRDVGRAAPSSGA</sequence>
<dbReference type="SUPFAM" id="SSF103473">
    <property type="entry name" value="MFS general substrate transporter"/>
    <property type="match status" value="1"/>
</dbReference>
<feature type="transmembrane region" description="Helical" evidence="6">
    <location>
        <begin position="21"/>
        <end position="40"/>
    </location>
</feature>
<evidence type="ECO:0000256" key="5">
    <source>
        <dbReference type="ARBA" id="ARBA00023136"/>
    </source>
</evidence>
<dbReference type="PANTHER" id="PTHR43385:SF1">
    <property type="entry name" value="RIBOFLAVIN TRANSPORTER RIBJ"/>
    <property type="match status" value="1"/>
</dbReference>
<feature type="transmembrane region" description="Helical" evidence="6">
    <location>
        <begin position="381"/>
        <end position="401"/>
    </location>
</feature>
<name>A0A7W9LNJ6_9ACTN</name>
<feature type="transmembrane region" description="Helical" evidence="6">
    <location>
        <begin position="260"/>
        <end position="278"/>
    </location>
</feature>
<dbReference type="InterPro" id="IPR052983">
    <property type="entry name" value="MFS_Riboflavin_Transporter"/>
</dbReference>
<dbReference type="InterPro" id="IPR020846">
    <property type="entry name" value="MFS_dom"/>
</dbReference>
<feature type="transmembrane region" description="Helical" evidence="6">
    <location>
        <begin position="224"/>
        <end position="248"/>
    </location>
</feature>
<feature type="transmembrane region" description="Helical" evidence="6">
    <location>
        <begin position="350"/>
        <end position="375"/>
    </location>
</feature>
<gene>
    <name evidence="8" type="ORF">HD601_004909</name>
</gene>
<organism evidence="8 9">
    <name type="scientific">Jiangella mangrovi</name>
    <dbReference type="NCBI Taxonomy" id="1524084"/>
    <lineage>
        <taxon>Bacteria</taxon>
        <taxon>Bacillati</taxon>
        <taxon>Actinomycetota</taxon>
        <taxon>Actinomycetes</taxon>
        <taxon>Jiangellales</taxon>
        <taxon>Jiangellaceae</taxon>
        <taxon>Jiangella</taxon>
    </lineage>
</organism>
<dbReference type="GO" id="GO:0022857">
    <property type="term" value="F:transmembrane transporter activity"/>
    <property type="evidence" value="ECO:0007669"/>
    <property type="project" value="InterPro"/>
</dbReference>
<protein>
    <submittedName>
        <fullName evidence="8">MFS family permease</fullName>
    </submittedName>
</protein>
<feature type="transmembrane region" description="Helical" evidence="6">
    <location>
        <begin position="115"/>
        <end position="135"/>
    </location>
</feature>
<accession>A0A7W9LNJ6</accession>
<evidence type="ECO:0000313" key="9">
    <source>
        <dbReference type="Proteomes" id="UP000542813"/>
    </source>
</evidence>
<comment type="caution">
    <text evidence="8">The sequence shown here is derived from an EMBL/GenBank/DDBJ whole genome shotgun (WGS) entry which is preliminary data.</text>
</comment>
<keyword evidence="9" id="KW-1185">Reference proteome</keyword>
<dbReference type="AlphaFoldDB" id="A0A7W9LNJ6"/>
<feature type="transmembrane region" description="Helical" evidence="6">
    <location>
        <begin position="315"/>
        <end position="338"/>
    </location>
</feature>
<dbReference type="RefSeq" id="WP_184826324.1">
    <property type="nucleotide sequence ID" value="NZ_JACHMM010000001.1"/>
</dbReference>
<proteinExistence type="predicted"/>
<keyword evidence="4 6" id="KW-1133">Transmembrane helix</keyword>
<feature type="transmembrane region" description="Helical" evidence="6">
    <location>
        <begin position="60"/>
        <end position="80"/>
    </location>
</feature>
<comment type="subcellular location">
    <subcellularLocation>
        <location evidence="1">Cell membrane</location>
        <topology evidence="1">Multi-pass membrane protein</topology>
    </subcellularLocation>
</comment>
<feature type="transmembrane region" description="Helical" evidence="6">
    <location>
        <begin position="290"/>
        <end position="309"/>
    </location>
</feature>
<evidence type="ECO:0000256" key="6">
    <source>
        <dbReference type="SAM" id="Phobius"/>
    </source>
</evidence>
<evidence type="ECO:0000256" key="1">
    <source>
        <dbReference type="ARBA" id="ARBA00004651"/>
    </source>
</evidence>
<dbReference type="PROSITE" id="PS50850">
    <property type="entry name" value="MFS"/>
    <property type="match status" value="1"/>
</dbReference>
<dbReference type="EMBL" id="JACHMM010000001">
    <property type="protein sequence ID" value="MBB5790334.1"/>
    <property type="molecule type" value="Genomic_DNA"/>
</dbReference>
<feature type="transmembrane region" description="Helical" evidence="6">
    <location>
        <begin position="147"/>
        <end position="166"/>
    </location>
</feature>
<keyword evidence="3 6" id="KW-0812">Transmembrane</keyword>
<evidence type="ECO:0000256" key="3">
    <source>
        <dbReference type="ARBA" id="ARBA00022692"/>
    </source>
</evidence>
<feature type="transmembrane region" description="Helical" evidence="6">
    <location>
        <begin position="87"/>
        <end position="109"/>
    </location>
</feature>
<feature type="transmembrane region" description="Helical" evidence="6">
    <location>
        <begin position="178"/>
        <end position="203"/>
    </location>
</feature>
<evidence type="ECO:0000256" key="2">
    <source>
        <dbReference type="ARBA" id="ARBA00022448"/>
    </source>
</evidence>
<evidence type="ECO:0000313" key="8">
    <source>
        <dbReference type="EMBL" id="MBB5790334.1"/>
    </source>
</evidence>
<keyword evidence="5 6" id="KW-0472">Membrane</keyword>
<keyword evidence="2" id="KW-0813">Transport</keyword>
<feature type="domain" description="Major facilitator superfamily (MFS) profile" evidence="7">
    <location>
        <begin position="20"/>
        <end position="405"/>
    </location>
</feature>
<dbReference type="Proteomes" id="UP000542813">
    <property type="component" value="Unassembled WGS sequence"/>
</dbReference>